<proteinExistence type="predicted"/>
<dbReference type="AlphaFoldDB" id="A0AA89NUI7"/>
<protein>
    <submittedName>
        <fullName evidence="1">Na+/proline symporter</fullName>
    </submittedName>
</protein>
<sequence length="42" mass="4525">MIAFSKVVTNISTADSQLLVVTSSISEDIIRNALGMKLTENN</sequence>
<accession>A0AA89NUI7</accession>
<comment type="caution">
    <text evidence="1">The sequence shown here is derived from an EMBL/GenBank/DDBJ whole genome shotgun (WGS) entry which is preliminary data.</text>
</comment>
<gene>
    <name evidence="1" type="ORF">HNR78_003166</name>
</gene>
<name>A0AA89NUI7_9BACL</name>
<reference evidence="1 2" key="1">
    <citation type="submission" date="2020-08" db="EMBL/GenBank/DDBJ databases">
        <title>Genomic Encyclopedia of Type Strains, Phase IV (KMG-IV): sequencing the most valuable type-strain genomes for metagenomic binning, comparative biology and taxonomic classification.</title>
        <authorList>
            <person name="Goeker M."/>
        </authorList>
    </citation>
    <scope>NUCLEOTIDE SEQUENCE [LARGE SCALE GENOMIC DNA]</scope>
    <source>
        <strain evidence="1 2">DSM 14590</strain>
    </source>
</reference>
<dbReference type="Proteomes" id="UP000613002">
    <property type="component" value="Unassembled WGS sequence"/>
</dbReference>
<keyword evidence="2" id="KW-1185">Reference proteome</keyword>
<dbReference type="EMBL" id="JACICZ010000018">
    <property type="protein sequence ID" value="MBB3870263.1"/>
    <property type="molecule type" value="Genomic_DNA"/>
</dbReference>
<evidence type="ECO:0000313" key="2">
    <source>
        <dbReference type="Proteomes" id="UP000613002"/>
    </source>
</evidence>
<organism evidence="1 2">
    <name type="scientific">Parageobacillus toebii NBRC 107807</name>
    <dbReference type="NCBI Taxonomy" id="1223503"/>
    <lineage>
        <taxon>Bacteria</taxon>
        <taxon>Bacillati</taxon>
        <taxon>Bacillota</taxon>
        <taxon>Bacilli</taxon>
        <taxon>Bacillales</taxon>
        <taxon>Anoxybacillaceae</taxon>
        <taxon>Parageobacillus</taxon>
    </lineage>
</organism>
<evidence type="ECO:0000313" key="1">
    <source>
        <dbReference type="EMBL" id="MBB3870263.1"/>
    </source>
</evidence>